<dbReference type="AlphaFoldDB" id="A0A6G0T9V9"/>
<keyword evidence="2" id="KW-1185">Reference proteome</keyword>
<proteinExistence type="predicted"/>
<evidence type="ECO:0000313" key="2">
    <source>
        <dbReference type="Proteomes" id="UP000475862"/>
    </source>
</evidence>
<evidence type="ECO:0000313" key="1">
    <source>
        <dbReference type="EMBL" id="KAE9527388.1"/>
    </source>
</evidence>
<reference evidence="1 2" key="1">
    <citation type="submission" date="2019-08" db="EMBL/GenBank/DDBJ databases">
        <title>The genome of the soybean aphid Biotype 1, its phylome, world population structure and adaptation to the North American continent.</title>
        <authorList>
            <person name="Giordano R."/>
            <person name="Donthu R.K."/>
            <person name="Hernandez A.G."/>
            <person name="Wright C.L."/>
            <person name="Zimin A.V."/>
        </authorList>
    </citation>
    <scope>NUCLEOTIDE SEQUENCE [LARGE SCALE GENOMIC DNA]</scope>
    <source>
        <tissue evidence="1">Whole aphids</tissue>
    </source>
</reference>
<sequence>MSNMLVGSSSNNKSETYFENKALARAKRIRHPPEKCLVAFFCISGLKPKPSIYLWSYPLAINVLISFSLVNKRCRTKSHCSTDSKAGVSSPTTSCSTLVSNLNFTGNSTNQCSIRPCSILYCTVICRSVHFSAGARVDVSYYHKSNYTSKKFKITRIESLATLTAEIIGGSDEISIQRKIVLVVICFCVILRSTTCQTHGANNFYRGYPEVQQHPSAGKLYGTDNVKNHGGGGYYPLSDVNDNDSKKWQTLESSVHHHGDGSNAAAATPIDITAVTVKSGSPVVVSGGSVVIRPSAGGFVVDGGGGIETLSEPEAAGVQLQQPLSVGSYDIANDGVLQYGSPPPQHYQPFGYPFFHASGLLQRLLFGKTIYSPSPLDGYFPLCS</sequence>
<name>A0A6G0T9V9_APHGL</name>
<dbReference type="OrthoDB" id="6609030at2759"/>
<gene>
    <name evidence="1" type="ORF">AGLY_013086</name>
</gene>
<accession>A0A6G0T9V9</accession>
<dbReference type="EMBL" id="VYZN01000053">
    <property type="protein sequence ID" value="KAE9527388.1"/>
    <property type="molecule type" value="Genomic_DNA"/>
</dbReference>
<comment type="caution">
    <text evidence="1">The sequence shown here is derived from an EMBL/GenBank/DDBJ whole genome shotgun (WGS) entry which is preliminary data.</text>
</comment>
<dbReference type="Proteomes" id="UP000475862">
    <property type="component" value="Unassembled WGS sequence"/>
</dbReference>
<organism evidence="1 2">
    <name type="scientific">Aphis glycines</name>
    <name type="common">Soybean aphid</name>
    <dbReference type="NCBI Taxonomy" id="307491"/>
    <lineage>
        <taxon>Eukaryota</taxon>
        <taxon>Metazoa</taxon>
        <taxon>Ecdysozoa</taxon>
        <taxon>Arthropoda</taxon>
        <taxon>Hexapoda</taxon>
        <taxon>Insecta</taxon>
        <taxon>Pterygota</taxon>
        <taxon>Neoptera</taxon>
        <taxon>Paraneoptera</taxon>
        <taxon>Hemiptera</taxon>
        <taxon>Sternorrhyncha</taxon>
        <taxon>Aphidomorpha</taxon>
        <taxon>Aphidoidea</taxon>
        <taxon>Aphididae</taxon>
        <taxon>Aphidini</taxon>
        <taxon>Aphis</taxon>
        <taxon>Aphis</taxon>
    </lineage>
</organism>
<protein>
    <submittedName>
        <fullName evidence="1">Uncharacterized protein</fullName>
    </submittedName>
</protein>